<evidence type="ECO:0000256" key="1">
    <source>
        <dbReference type="ARBA" id="ARBA00022737"/>
    </source>
</evidence>
<dbReference type="PANTHER" id="PTHR24161:SF124">
    <property type="entry name" value="TRANSIENT RECEPTOR POTENTIAL CHANNEL PYREXIA"/>
    <property type="match status" value="1"/>
</dbReference>
<evidence type="ECO:0000256" key="3">
    <source>
        <dbReference type="PROSITE-ProRule" id="PRU00023"/>
    </source>
</evidence>
<dbReference type="SMART" id="SM00248">
    <property type="entry name" value="ANK"/>
    <property type="match status" value="14"/>
</dbReference>
<feature type="coiled-coil region" evidence="4">
    <location>
        <begin position="919"/>
        <end position="946"/>
    </location>
</feature>
<gene>
    <name evidence="7" type="ORF">M0811_00068</name>
</gene>
<keyword evidence="4" id="KW-0175">Coiled coil</keyword>
<feature type="repeat" description="ANK" evidence="3">
    <location>
        <begin position="572"/>
        <end position="605"/>
    </location>
</feature>
<proteinExistence type="predicted"/>
<dbReference type="InterPro" id="IPR002110">
    <property type="entry name" value="Ankyrin_rpt"/>
</dbReference>
<dbReference type="Pfam" id="PF12796">
    <property type="entry name" value="Ank_2"/>
    <property type="match status" value="5"/>
</dbReference>
<name>A0A9Q0RDL9_ANAIG</name>
<dbReference type="PROSITE" id="PS50097">
    <property type="entry name" value="BTB"/>
    <property type="match status" value="1"/>
</dbReference>
<dbReference type="Gene3D" id="1.25.40.20">
    <property type="entry name" value="Ankyrin repeat-containing domain"/>
    <property type="match status" value="5"/>
</dbReference>
<dbReference type="OrthoDB" id="20872at2759"/>
<dbReference type="SUPFAM" id="SSF48403">
    <property type="entry name" value="Ankyrin repeat"/>
    <property type="match status" value="2"/>
</dbReference>
<feature type="repeat" description="ANK" evidence="3">
    <location>
        <begin position="34"/>
        <end position="67"/>
    </location>
</feature>
<keyword evidence="8" id="KW-1185">Reference proteome</keyword>
<dbReference type="PROSITE" id="PS50297">
    <property type="entry name" value="ANK_REP_REGION"/>
    <property type="match status" value="4"/>
</dbReference>
<dbReference type="PANTHER" id="PTHR24161">
    <property type="entry name" value="ANK_REP_REGION DOMAIN-CONTAINING PROTEIN-RELATED"/>
    <property type="match status" value="1"/>
</dbReference>
<reference evidence="7" key="1">
    <citation type="submission" date="2022-10" db="EMBL/GenBank/DDBJ databases">
        <title>Novel sulphate-reducing endosymbionts in the free-living metamonad Anaeramoeba.</title>
        <authorList>
            <person name="Jerlstrom-Hultqvist J."/>
            <person name="Cepicka I."/>
            <person name="Gallot-Lavallee L."/>
            <person name="Salas-Leiva D."/>
            <person name="Curtis B.A."/>
            <person name="Zahonova K."/>
            <person name="Pipaliya S."/>
            <person name="Dacks J."/>
            <person name="Roger A.J."/>
        </authorList>
    </citation>
    <scope>NUCLEOTIDE SEQUENCE</scope>
    <source>
        <strain evidence="7">BMAN</strain>
    </source>
</reference>
<dbReference type="Gene3D" id="3.30.710.10">
    <property type="entry name" value="Potassium Channel Kv1.1, Chain A"/>
    <property type="match status" value="1"/>
</dbReference>
<dbReference type="Proteomes" id="UP001149090">
    <property type="component" value="Unassembled WGS sequence"/>
</dbReference>
<dbReference type="Pfam" id="PF00651">
    <property type="entry name" value="BTB"/>
    <property type="match status" value="1"/>
</dbReference>
<keyword evidence="1" id="KW-0677">Repeat</keyword>
<feature type="repeat" description="ANK" evidence="3">
    <location>
        <begin position="138"/>
        <end position="170"/>
    </location>
</feature>
<dbReference type="PROSITE" id="PS50088">
    <property type="entry name" value="ANK_REPEAT"/>
    <property type="match status" value="8"/>
</dbReference>
<feature type="domain" description="BTB" evidence="6">
    <location>
        <begin position="854"/>
        <end position="917"/>
    </location>
</feature>
<dbReference type="InterPro" id="IPR011333">
    <property type="entry name" value="SKP1/BTB/POZ_sf"/>
</dbReference>
<dbReference type="InterPro" id="IPR000210">
    <property type="entry name" value="BTB/POZ_dom"/>
</dbReference>
<evidence type="ECO:0000256" key="2">
    <source>
        <dbReference type="ARBA" id="ARBA00023043"/>
    </source>
</evidence>
<evidence type="ECO:0000313" key="8">
    <source>
        <dbReference type="Proteomes" id="UP001149090"/>
    </source>
</evidence>
<feature type="repeat" description="ANK" evidence="3">
    <location>
        <begin position="505"/>
        <end position="537"/>
    </location>
</feature>
<dbReference type="EMBL" id="JAPDFW010000059">
    <property type="protein sequence ID" value="KAJ5076751.1"/>
    <property type="molecule type" value="Genomic_DNA"/>
</dbReference>
<evidence type="ECO:0000313" key="7">
    <source>
        <dbReference type="EMBL" id="KAJ5076751.1"/>
    </source>
</evidence>
<feature type="region of interest" description="Disordered" evidence="5">
    <location>
        <begin position="969"/>
        <end position="996"/>
    </location>
</feature>
<evidence type="ECO:0000259" key="6">
    <source>
        <dbReference type="PROSITE" id="PS50097"/>
    </source>
</evidence>
<evidence type="ECO:0000256" key="5">
    <source>
        <dbReference type="SAM" id="MobiDB-lite"/>
    </source>
</evidence>
<sequence>MEIFQTIFQNDFDSFKKSFQNINIGDINNIQDSKGNTLLHLACKNPLNIEIVKEIINSGININQKNQKGFTPLYSTMINFKLNSNQEKFTEIIQELINNQANLETNDFLHLICSEQFPVQILQLFLEKKINPNKMDQNSNTPLQIAIKNNLYEHIELLLKFNAKIEKNDLFIACKNQSTFSHQIIELLLKENSKIIDVNLINPENQRTAIFYICESKSLNRNFALDVLHNFGANFNIKDSLGWTPLNLLFRSGITFKEFETIKKFEPNIKLSFESSKNKSSPLHFFCLFNAIENKNKQKNASQLSQVIDWLIQEGNSVDHQNSFLETPLHYCCIRKNSSDLINLLIERKADPKIADINGQIPLHILCKQSQPILEHIKLFVESGSDVNLPDSYGNTPLHYSCQNCAFSQVLQMLISLGANPLIENNKKQTPIHFLVSNPKTNSETQNFFFKASKKIFKRNVYLENFVHLIVENEKVEFAKKLFIFLAQKKKKENLLIDVDEIDSKGRTPLMIACEKANGELADLLIQFGANVNAEDMKGNSVLIFALKKRAPIDLIHVLVKSGANTCTGNYKNDTPLHIASRQQNNFRILKLLIGFGGNKIINSRNWKKNTPLMEALSSNNIDYQTIKFLINSGANVNVVNILHETPLHIACLNPSTNKKVVNMLIEYGCKPEQENIYNVSSIFNALCFCSPTVVNLLVLQAGNPGKLTIESFQNKLKNQEIIQKYHLKTKNRERYHLQIVRRLLSLLFNSFFADFELVDSQNKKFFVHKNLLIARLGDDQERFNLLCSECKNLSYQEVRKLLFWVYAGIIVEDFAEKLKEILLNIGIENIEEKSNKNGLILTLRMLYKDEKSKNITFLFDDSQKISAHKEILLVSSDFFRDLIENSTYDSNQHLINISLPKKFSFDLIEEKIKKIYFVDEKSLLLSEKEKEKETEKEKVDQFVQNEDEIINFLTNQIKIENPIKIKMENQNQNENENEKFYSQKRSSHKRKNSNKETFIQTSDSILLFK</sequence>
<organism evidence="7 8">
    <name type="scientific">Anaeramoeba ignava</name>
    <name type="common">Anaerobic marine amoeba</name>
    <dbReference type="NCBI Taxonomy" id="1746090"/>
    <lineage>
        <taxon>Eukaryota</taxon>
        <taxon>Metamonada</taxon>
        <taxon>Anaeramoebidae</taxon>
        <taxon>Anaeramoeba</taxon>
    </lineage>
</organism>
<protein>
    <submittedName>
        <fullName evidence="7">Ankyrin repeat-containing protein</fullName>
    </submittedName>
</protein>
<keyword evidence="2 3" id="KW-0040">ANK repeat</keyword>
<dbReference type="AlphaFoldDB" id="A0A9Q0RDL9"/>
<evidence type="ECO:0000256" key="4">
    <source>
        <dbReference type="SAM" id="Coils"/>
    </source>
</evidence>
<comment type="caution">
    <text evidence="7">The sequence shown here is derived from an EMBL/GenBank/DDBJ whole genome shotgun (WGS) entry which is preliminary data.</text>
</comment>
<dbReference type="SUPFAM" id="SSF54695">
    <property type="entry name" value="POZ domain"/>
    <property type="match status" value="1"/>
</dbReference>
<feature type="repeat" description="ANK" evidence="3">
    <location>
        <begin position="358"/>
        <end position="392"/>
    </location>
</feature>
<feature type="repeat" description="ANK" evidence="3">
    <location>
        <begin position="393"/>
        <end position="426"/>
    </location>
</feature>
<feature type="repeat" description="ANK" evidence="3">
    <location>
        <begin position="643"/>
        <end position="677"/>
    </location>
</feature>
<accession>A0A9Q0RDL9</accession>
<feature type="repeat" description="ANK" evidence="3">
    <location>
        <begin position="608"/>
        <end position="642"/>
    </location>
</feature>
<dbReference type="InterPro" id="IPR036770">
    <property type="entry name" value="Ankyrin_rpt-contain_sf"/>
</dbReference>